<proteinExistence type="predicted"/>
<evidence type="ECO:0000256" key="1">
    <source>
        <dbReference type="SAM" id="MobiDB-lite"/>
    </source>
</evidence>
<evidence type="ECO:0000313" key="3">
    <source>
        <dbReference type="Proteomes" id="UP000006514"/>
    </source>
</evidence>
<accession>J0D226</accession>
<protein>
    <submittedName>
        <fullName evidence="2">Uncharacterized protein</fullName>
    </submittedName>
</protein>
<gene>
    <name evidence="2" type="ORF">AURDEDRAFT_178238</name>
</gene>
<dbReference type="KEGG" id="adl:AURDEDRAFT_178238"/>
<evidence type="ECO:0000313" key="2">
    <source>
        <dbReference type="EMBL" id="EJD32667.1"/>
    </source>
</evidence>
<dbReference type="AlphaFoldDB" id="J0D226"/>
<dbReference type="Proteomes" id="UP000006514">
    <property type="component" value="Unassembled WGS sequence"/>
</dbReference>
<dbReference type="EMBL" id="JH688755">
    <property type="protein sequence ID" value="EJD32667.1"/>
    <property type="molecule type" value="Genomic_DNA"/>
</dbReference>
<reference evidence="3" key="1">
    <citation type="journal article" date="2012" name="Science">
        <title>The Paleozoic origin of enzymatic lignin decomposition reconstructed from 31 fungal genomes.</title>
        <authorList>
            <person name="Floudas D."/>
            <person name="Binder M."/>
            <person name="Riley R."/>
            <person name="Barry K."/>
            <person name="Blanchette R.A."/>
            <person name="Henrissat B."/>
            <person name="Martinez A.T."/>
            <person name="Otillar R."/>
            <person name="Spatafora J.W."/>
            <person name="Yadav J.S."/>
            <person name="Aerts A."/>
            <person name="Benoit I."/>
            <person name="Boyd A."/>
            <person name="Carlson A."/>
            <person name="Copeland A."/>
            <person name="Coutinho P.M."/>
            <person name="de Vries R.P."/>
            <person name="Ferreira P."/>
            <person name="Findley K."/>
            <person name="Foster B."/>
            <person name="Gaskell J."/>
            <person name="Glotzer D."/>
            <person name="Gorecki P."/>
            <person name="Heitman J."/>
            <person name="Hesse C."/>
            <person name="Hori C."/>
            <person name="Igarashi K."/>
            <person name="Jurgens J.A."/>
            <person name="Kallen N."/>
            <person name="Kersten P."/>
            <person name="Kohler A."/>
            <person name="Kuees U."/>
            <person name="Kumar T.K.A."/>
            <person name="Kuo A."/>
            <person name="LaButti K."/>
            <person name="Larrondo L.F."/>
            <person name="Lindquist E."/>
            <person name="Ling A."/>
            <person name="Lombard V."/>
            <person name="Lucas S."/>
            <person name="Lundell T."/>
            <person name="Martin R."/>
            <person name="McLaughlin D.J."/>
            <person name="Morgenstern I."/>
            <person name="Morin E."/>
            <person name="Murat C."/>
            <person name="Nagy L.G."/>
            <person name="Nolan M."/>
            <person name="Ohm R.A."/>
            <person name="Patyshakuliyeva A."/>
            <person name="Rokas A."/>
            <person name="Ruiz-Duenas F.J."/>
            <person name="Sabat G."/>
            <person name="Salamov A."/>
            <person name="Samejima M."/>
            <person name="Schmutz J."/>
            <person name="Slot J.C."/>
            <person name="St John F."/>
            <person name="Stenlid J."/>
            <person name="Sun H."/>
            <person name="Sun S."/>
            <person name="Syed K."/>
            <person name="Tsang A."/>
            <person name="Wiebenga A."/>
            <person name="Young D."/>
            <person name="Pisabarro A."/>
            <person name="Eastwood D.C."/>
            <person name="Martin F."/>
            <person name="Cullen D."/>
            <person name="Grigoriev I.V."/>
            <person name="Hibbett D.S."/>
        </authorList>
    </citation>
    <scope>NUCLEOTIDE SEQUENCE [LARGE SCALE GENOMIC DNA]</scope>
    <source>
        <strain evidence="3">TFB10046</strain>
    </source>
</reference>
<feature type="region of interest" description="Disordered" evidence="1">
    <location>
        <begin position="1"/>
        <end position="23"/>
    </location>
</feature>
<organism evidence="2 3">
    <name type="scientific">Auricularia subglabra (strain TFB-10046 / SS5)</name>
    <name type="common">White-rot fungus</name>
    <name type="synonym">Auricularia delicata (strain TFB10046)</name>
    <dbReference type="NCBI Taxonomy" id="717982"/>
    <lineage>
        <taxon>Eukaryota</taxon>
        <taxon>Fungi</taxon>
        <taxon>Dikarya</taxon>
        <taxon>Basidiomycota</taxon>
        <taxon>Agaricomycotina</taxon>
        <taxon>Agaricomycetes</taxon>
        <taxon>Auriculariales</taxon>
        <taxon>Auriculariaceae</taxon>
        <taxon>Auricularia</taxon>
    </lineage>
</organism>
<name>J0D226_AURST</name>
<dbReference type="InParanoid" id="J0D226"/>
<keyword evidence="3" id="KW-1185">Reference proteome</keyword>
<feature type="compositionally biased region" description="Basic and acidic residues" evidence="1">
    <location>
        <begin position="1"/>
        <end position="10"/>
    </location>
</feature>
<sequence length="111" mass="12446">MSDLSDDARSPSRKKTSKGAVPSYEDAHRAFHLAAGVAEADIPPCICDPDHKDVELPCDKPPVSRVQCINCAATDPDVVMYTNQRYPGRKFFKARTVFHFWSRAYSNLFLV</sequence>